<dbReference type="Proteomes" id="UP000286681">
    <property type="component" value="Unassembled WGS sequence"/>
</dbReference>
<evidence type="ECO:0000313" key="5">
    <source>
        <dbReference type="Proteomes" id="UP000286681"/>
    </source>
</evidence>
<protein>
    <submittedName>
        <fullName evidence="2">2-deoxy-D-gluconate 3-dehydrogenase</fullName>
    </submittedName>
    <submittedName>
        <fullName evidence="3">SDR family oxidoreductase</fullName>
    </submittedName>
</protein>
<dbReference type="OrthoDB" id="5457012at2"/>
<dbReference type="Gene3D" id="3.40.50.720">
    <property type="entry name" value="NAD(P)-binding Rossmann-like Domain"/>
    <property type="match status" value="1"/>
</dbReference>
<dbReference type="GO" id="GO:0030497">
    <property type="term" value="P:fatty acid elongation"/>
    <property type="evidence" value="ECO:0007669"/>
    <property type="project" value="TreeGrafter"/>
</dbReference>
<dbReference type="Proteomes" id="UP000185161">
    <property type="component" value="Chromosome"/>
</dbReference>
<reference evidence="2" key="1">
    <citation type="submission" date="2016-12" db="EMBL/GenBank/DDBJ databases">
        <title>Whole genome sequencing of Sphingomonas koreensis.</title>
        <authorList>
            <person name="Conlan S."/>
            <person name="Thomas P.J."/>
            <person name="Mullikin J."/>
            <person name="Palmore T.N."/>
            <person name="Frank K.M."/>
            <person name="Segre J.A."/>
        </authorList>
    </citation>
    <scope>NUCLEOTIDE SEQUENCE</scope>
    <source>
        <strain evidence="2">ABOJV</strain>
    </source>
</reference>
<dbReference type="STRING" id="93064.BRX40_00185"/>
<proteinExistence type="inferred from homology"/>
<dbReference type="EMBL" id="CP018820">
    <property type="protein sequence ID" value="APR51057.1"/>
    <property type="molecule type" value="Genomic_DNA"/>
</dbReference>
<comment type="similarity">
    <text evidence="1">Belongs to the short-chain dehydrogenases/reductases (SDR) family.</text>
</comment>
<name>A0A1L6J5D9_9SPHN</name>
<dbReference type="KEGG" id="skr:BRX40_00185"/>
<organism evidence="2 4">
    <name type="scientific">Sphingomonas koreensis</name>
    <dbReference type="NCBI Taxonomy" id="93064"/>
    <lineage>
        <taxon>Bacteria</taxon>
        <taxon>Pseudomonadati</taxon>
        <taxon>Pseudomonadota</taxon>
        <taxon>Alphaproteobacteria</taxon>
        <taxon>Sphingomonadales</taxon>
        <taxon>Sphingomonadaceae</taxon>
        <taxon>Sphingomonas</taxon>
    </lineage>
</organism>
<dbReference type="FunFam" id="3.40.50.720:FF:000084">
    <property type="entry name" value="Short-chain dehydrogenase reductase"/>
    <property type="match status" value="1"/>
</dbReference>
<dbReference type="InterPro" id="IPR020904">
    <property type="entry name" value="Sc_DH/Rdtase_CS"/>
</dbReference>
<dbReference type="PANTHER" id="PTHR42760">
    <property type="entry name" value="SHORT-CHAIN DEHYDROGENASES/REDUCTASES FAMILY MEMBER"/>
    <property type="match status" value="1"/>
</dbReference>
<dbReference type="SUPFAM" id="SSF51735">
    <property type="entry name" value="NAD(P)-binding Rossmann-fold domains"/>
    <property type="match status" value="1"/>
</dbReference>
<dbReference type="PANTHER" id="PTHR42760:SF123">
    <property type="entry name" value="OXIDOREDUCTASE"/>
    <property type="match status" value="1"/>
</dbReference>
<evidence type="ECO:0000313" key="4">
    <source>
        <dbReference type="Proteomes" id="UP000185161"/>
    </source>
</evidence>
<keyword evidence="4" id="KW-1185">Reference proteome</keyword>
<dbReference type="InterPro" id="IPR002347">
    <property type="entry name" value="SDR_fam"/>
</dbReference>
<dbReference type="EMBL" id="QQWO01000029">
    <property type="protein sequence ID" value="RSU98289.1"/>
    <property type="molecule type" value="Genomic_DNA"/>
</dbReference>
<dbReference type="PRINTS" id="PR00080">
    <property type="entry name" value="SDRFAMILY"/>
</dbReference>
<dbReference type="InterPro" id="IPR036291">
    <property type="entry name" value="NAD(P)-bd_dom_sf"/>
</dbReference>
<evidence type="ECO:0000313" key="3">
    <source>
        <dbReference type="EMBL" id="RSU98289.1"/>
    </source>
</evidence>
<accession>A0A1L6J5D9</accession>
<sequence>MDFTGKRAVVTGGIGGIGGAISQALHAAGAEVVATGYDQAEVDARAGEAGFAGIAMKPLDVGDDAAVRAFAADTGGIDFLVNCAGTTARGHAAFEEEAFQHVLDVNLTGTMRCCRAFRPALAVRGGAIVNIASMMSLFGSGTAPGYAASKGGVALLTKSLAIAWAEQRIRVNAVAPGWIVTPLTDRQIDPALRERVIGRTPMRRWGEPRHIADAVAFLCSDKASFITGVVLPVDGGYSSV</sequence>
<reference evidence="3 5" key="3">
    <citation type="submission" date="2018-07" db="EMBL/GenBank/DDBJ databases">
        <title>Genomic and Epidemiologic Investigation of an Indolent Hospital Outbreak.</title>
        <authorList>
            <person name="Johnson R.C."/>
            <person name="Deming C."/>
            <person name="Conlan S."/>
            <person name="Zellmer C.J."/>
            <person name="Michelin A.V."/>
            <person name="Lee-Lin S."/>
            <person name="Thomas P.J."/>
            <person name="Park M."/>
            <person name="Weingarten R.A."/>
            <person name="Less J."/>
            <person name="Dekker J.P."/>
            <person name="Frank K.M."/>
            <person name="Musser K.A."/>
            <person name="Mcquiston J.R."/>
            <person name="Henderson D.K."/>
            <person name="Lau A.F."/>
            <person name="Palmore T.N."/>
            <person name="Segre J.A."/>
        </authorList>
    </citation>
    <scope>NUCLEOTIDE SEQUENCE [LARGE SCALE GENOMIC DNA]</scope>
    <source>
        <strain evidence="3 5">SK-NIH.Env10_0317</strain>
    </source>
</reference>
<dbReference type="RefSeq" id="WP_075150255.1">
    <property type="nucleotide sequence ID" value="NZ_CP018820.1"/>
</dbReference>
<dbReference type="AlphaFoldDB" id="A0A1L6J5D9"/>
<dbReference type="Pfam" id="PF13561">
    <property type="entry name" value="adh_short_C2"/>
    <property type="match status" value="1"/>
</dbReference>
<evidence type="ECO:0000313" key="2">
    <source>
        <dbReference type="EMBL" id="APR51057.1"/>
    </source>
</evidence>
<gene>
    <name evidence="2" type="ORF">BRX40_00185</name>
    <name evidence="3" type="ORF">CA257_21935</name>
</gene>
<dbReference type="PRINTS" id="PR00081">
    <property type="entry name" value="GDHRDH"/>
</dbReference>
<evidence type="ECO:0000256" key="1">
    <source>
        <dbReference type="ARBA" id="ARBA00006484"/>
    </source>
</evidence>
<dbReference type="GO" id="GO:0016616">
    <property type="term" value="F:oxidoreductase activity, acting on the CH-OH group of donors, NAD or NADP as acceptor"/>
    <property type="evidence" value="ECO:0007669"/>
    <property type="project" value="TreeGrafter"/>
</dbReference>
<dbReference type="PROSITE" id="PS00061">
    <property type="entry name" value="ADH_SHORT"/>
    <property type="match status" value="1"/>
</dbReference>
<dbReference type="CDD" id="cd05233">
    <property type="entry name" value="SDR_c"/>
    <property type="match status" value="1"/>
</dbReference>
<reference evidence="4" key="2">
    <citation type="submission" date="2016-12" db="EMBL/GenBank/DDBJ databases">
        <title>Whole genome sequencing of Sphingomonas sp. ABOJV.</title>
        <authorList>
            <person name="Conlan S."/>
            <person name="Thomas P.J."/>
            <person name="Mullikin J."/>
            <person name="Palmore T.N."/>
            <person name="Frank K.M."/>
            <person name="Segre J.A."/>
        </authorList>
    </citation>
    <scope>NUCLEOTIDE SEQUENCE [LARGE SCALE GENOMIC DNA]</scope>
    <source>
        <strain evidence="4">ABOJV</strain>
    </source>
</reference>
<dbReference type="GeneID" id="44130972"/>